<dbReference type="SFLD" id="SFLDF00027">
    <property type="entry name" value="p-type_atpase"/>
    <property type="match status" value="1"/>
</dbReference>
<dbReference type="PANTHER" id="PTHR48085:SF5">
    <property type="entry name" value="CADMIUM_ZINC-TRANSPORTING ATPASE HMA4-RELATED"/>
    <property type="match status" value="1"/>
</dbReference>
<dbReference type="Proteomes" id="UP000009311">
    <property type="component" value="Unassembled WGS sequence"/>
</dbReference>
<dbReference type="NCBIfam" id="TIGR01511">
    <property type="entry name" value="ATPase-IB1_Cu"/>
    <property type="match status" value="1"/>
</dbReference>
<dbReference type="SUPFAM" id="SSF81653">
    <property type="entry name" value="Calcium ATPase, transduction domain A"/>
    <property type="match status" value="1"/>
</dbReference>
<comment type="subcellular location">
    <subcellularLocation>
        <location evidence="1">Cell membrane</location>
        <topology evidence="1">Multi-pass membrane protein</topology>
    </subcellularLocation>
</comment>
<gene>
    <name evidence="14" type="ORF">BN53_00375</name>
</gene>
<dbReference type="eggNOG" id="COG2217">
    <property type="taxonomic scope" value="Bacteria"/>
</dbReference>
<dbReference type="PRINTS" id="PR00941">
    <property type="entry name" value="CDATPASE"/>
</dbReference>
<dbReference type="InterPro" id="IPR036412">
    <property type="entry name" value="HAD-like_sf"/>
</dbReference>
<sequence length="642" mass="68876">MQKWLMKNRNRLTAISGILIVLAFAAKWLFKSETGASGLLLAASLIGGFPISASAWQALKVKVISIDLLVTLAILGAFVIQEFEESAIVAFLFLFGAYLEQKTLAKTRSAIKELVEMVPETALRQTEDGDFEEVDLDDLDEGDILLVKTGGKIPVDGEVVYGSGTANEASITGESMPLGKKPGDPVYAGTILENGTIRIKAEKVGDETTFGKIIELVEEAQDSKSQAERLIDRFSKYYTPVVLLLAIIVGLISQDLELAVTILVLGCPGALVIGVPVSNVAGIGNGAKQGILFKGSEVITKFSKVDTIMFDKTGTLTYGDPRVSQVKKYGQGQLAEQLLVSVEKESAHPLAKAITGYYKDLEAKEVESSQVLQGGGIVAQVAGRQVLVGNRYLLDQYHVPVTKEMEKNLEELASVGNSLVLVAVNGQLELALGLKDEIRAGVKEDLAALKKLGVKNLLLLSGDNQKTVDLVAEELGLTEAYGQLLPEDKAEFVKRRQAAGEIVAFVGDGINDSPSLARADIGIAMGSGTDVAIETSNVVLMNGSFDRIPRALALAKATRRNMIENITIALAVVAVLLVSVLASSWMNMAIGMFVHEGSILVVILNAMRLLAYRSKLQKSRKLIENNFSQAEGPYTKGIKSIQ</sequence>
<dbReference type="InterPro" id="IPR001757">
    <property type="entry name" value="P_typ_ATPase"/>
</dbReference>
<dbReference type="Pfam" id="PF00122">
    <property type="entry name" value="E1-E2_ATPase"/>
    <property type="match status" value="1"/>
</dbReference>
<evidence type="ECO:0000256" key="3">
    <source>
        <dbReference type="ARBA" id="ARBA00022539"/>
    </source>
</evidence>
<dbReference type="SUPFAM" id="SSF56784">
    <property type="entry name" value="HAD-like"/>
    <property type="match status" value="1"/>
</dbReference>
<comment type="catalytic activity">
    <reaction evidence="11">
        <text>Cd(2+)(in) + ATP + H2O = Cd(2+)(out) + ADP + phosphate + H(+)</text>
        <dbReference type="Rhea" id="RHEA:12132"/>
        <dbReference type="ChEBI" id="CHEBI:15377"/>
        <dbReference type="ChEBI" id="CHEBI:15378"/>
        <dbReference type="ChEBI" id="CHEBI:30616"/>
        <dbReference type="ChEBI" id="CHEBI:43474"/>
        <dbReference type="ChEBI" id="CHEBI:48775"/>
        <dbReference type="ChEBI" id="CHEBI:456216"/>
        <dbReference type="EC" id="7.2.2.21"/>
    </reaction>
</comment>
<keyword evidence="7 12" id="KW-1133">Transmembrane helix</keyword>
<dbReference type="GO" id="GO:0005524">
    <property type="term" value="F:ATP binding"/>
    <property type="evidence" value="ECO:0007669"/>
    <property type="project" value="UniProtKB-UniRule"/>
</dbReference>
<evidence type="ECO:0000256" key="8">
    <source>
        <dbReference type="ARBA" id="ARBA00023065"/>
    </source>
</evidence>
<feature type="transmembrane region" description="Helical" evidence="12">
    <location>
        <begin position="63"/>
        <end position="80"/>
    </location>
</feature>
<dbReference type="AlphaFoldDB" id="I7IYL9"/>
<keyword evidence="5 12" id="KW-0479">Metal-binding</keyword>
<feature type="transmembrane region" description="Helical" evidence="12">
    <location>
        <begin position="36"/>
        <end position="56"/>
    </location>
</feature>
<dbReference type="CDD" id="cd02079">
    <property type="entry name" value="P-type_ATPase_HM"/>
    <property type="match status" value="1"/>
</dbReference>
<dbReference type="GO" id="GO:0016887">
    <property type="term" value="F:ATP hydrolysis activity"/>
    <property type="evidence" value="ECO:0007669"/>
    <property type="project" value="InterPro"/>
</dbReference>
<feature type="transmembrane region" description="Helical" evidence="12">
    <location>
        <begin position="12"/>
        <end position="30"/>
    </location>
</feature>
<dbReference type="InterPro" id="IPR023298">
    <property type="entry name" value="ATPase_P-typ_TM_dom_sf"/>
</dbReference>
<dbReference type="OrthoDB" id="9813266at2"/>
<dbReference type="Gene3D" id="3.40.50.1000">
    <property type="entry name" value="HAD superfamily/HAD-like"/>
    <property type="match status" value="1"/>
</dbReference>
<dbReference type="PANTHER" id="PTHR48085">
    <property type="entry name" value="CADMIUM/ZINC-TRANSPORTING ATPASE HMA2-RELATED"/>
    <property type="match status" value="1"/>
</dbReference>
<evidence type="ECO:0000256" key="12">
    <source>
        <dbReference type="RuleBase" id="RU362081"/>
    </source>
</evidence>
<dbReference type="InterPro" id="IPR008250">
    <property type="entry name" value="ATPase_P-typ_transduc_dom_A_sf"/>
</dbReference>
<dbReference type="EC" id="7.2.2.21" evidence="10"/>
<feature type="transmembrane region" description="Helical" evidence="12">
    <location>
        <begin position="566"/>
        <end position="586"/>
    </location>
</feature>
<dbReference type="InterPro" id="IPR018303">
    <property type="entry name" value="ATPase_P-typ_P_site"/>
</dbReference>
<keyword evidence="12" id="KW-1003">Cell membrane</keyword>
<dbReference type="NCBIfam" id="TIGR01494">
    <property type="entry name" value="ATPase_P-type"/>
    <property type="match status" value="1"/>
</dbReference>
<dbReference type="GO" id="GO:0046872">
    <property type="term" value="F:metal ion binding"/>
    <property type="evidence" value="ECO:0007669"/>
    <property type="project" value="UniProtKB-KW"/>
</dbReference>
<feature type="transmembrane region" description="Helical" evidence="12">
    <location>
        <begin position="234"/>
        <end position="252"/>
    </location>
</feature>
<dbReference type="NCBIfam" id="TIGR01525">
    <property type="entry name" value="ATPase-IB_hvy"/>
    <property type="match status" value="1"/>
</dbReference>
<dbReference type="Pfam" id="PF00702">
    <property type="entry name" value="Hydrolase"/>
    <property type="match status" value="1"/>
</dbReference>
<keyword evidence="4 12" id="KW-0812">Transmembrane</keyword>
<name>I7IYL9_9LACO</name>
<dbReference type="PATRIC" id="fig|1423790.3.peg.726"/>
<evidence type="ECO:0000313" key="15">
    <source>
        <dbReference type="Proteomes" id="UP000009311"/>
    </source>
</evidence>
<feature type="transmembrane region" description="Helical" evidence="12">
    <location>
        <begin position="86"/>
        <end position="104"/>
    </location>
</feature>
<evidence type="ECO:0000256" key="11">
    <source>
        <dbReference type="ARBA" id="ARBA00049338"/>
    </source>
</evidence>
<proteinExistence type="inferred from homology"/>
<keyword evidence="12" id="KW-0067">ATP-binding</keyword>
<evidence type="ECO:0000259" key="13">
    <source>
        <dbReference type="Pfam" id="PF00122"/>
    </source>
</evidence>
<dbReference type="STRING" id="1423790.BN53_00375"/>
<evidence type="ECO:0000313" key="14">
    <source>
        <dbReference type="EMBL" id="CCI84577.1"/>
    </source>
</evidence>
<dbReference type="RefSeq" id="WP_009559130.1">
    <property type="nucleotide sequence ID" value="NZ_AYZN01000012.1"/>
</dbReference>
<dbReference type="SFLD" id="SFLDG00002">
    <property type="entry name" value="C1.7:_P-type_atpase_like"/>
    <property type="match status" value="1"/>
</dbReference>
<evidence type="ECO:0000256" key="4">
    <source>
        <dbReference type="ARBA" id="ARBA00022692"/>
    </source>
</evidence>
<dbReference type="InterPro" id="IPR023214">
    <property type="entry name" value="HAD_sf"/>
</dbReference>
<dbReference type="PROSITE" id="PS00154">
    <property type="entry name" value="ATPASE_E1_E2"/>
    <property type="match status" value="1"/>
</dbReference>
<keyword evidence="8" id="KW-0813">Transport</keyword>
<dbReference type="InterPro" id="IPR044492">
    <property type="entry name" value="P_typ_ATPase_HD_dom"/>
</dbReference>
<dbReference type="SUPFAM" id="SSF81660">
    <property type="entry name" value="Metal cation-transporting ATPase, ATP-binding domain N"/>
    <property type="match status" value="1"/>
</dbReference>
<comment type="similarity">
    <text evidence="2 12">Belongs to the cation transport ATPase (P-type) (TC 3.A.3) family. Type IB subfamily.</text>
</comment>
<feature type="domain" description="P-type ATPase A" evidence="13">
    <location>
        <begin position="116"/>
        <end position="218"/>
    </location>
</feature>
<dbReference type="GO" id="GO:0008551">
    <property type="term" value="F:P-type cadmium transporter activity"/>
    <property type="evidence" value="ECO:0007669"/>
    <property type="project" value="UniProtKB-EC"/>
</dbReference>
<dbReference type="EMBL" id="CAKD01000006">
    <property type="protein sequence ID" value="CCI84577.1"/>
    <property type="molecule type" value="Genomic_DNA"/>
</dbReference>
<keyword evidence="8" id="KW-0406">Ion transport</keyword>
<keyword evidence="15" id="KW-1185">Reference proteome</keyword>
<keyword evidence="12" id="KW-0547">Nucleotide-binding</keyword>
<dbReference type="InterPro" id="IPR023299">
    <property type="entry name" value="ATPase_P-typ_cyto_dom_N"/>
</dbReference>
<keyword evidence="14" id="KW-0378">Hydrolase</keyword>
<evidence type="ECO:0000256" key="5">
    <source>
        <dbReference type="ARBA" id="ARBA00022723"/>
    </source>
</evidence>
<evidence type="ECO:0000256" key="7">
    <source>
        <dbReference type="ARBA" id="ARBA00022989"/>
    </source>
</evidence>
<evidence type="ECO:0000256" key="2">
    <source>
        <dbReference type="ARBA" id="ARBA00006024"/>
    </source>
</evidence>
<dbReference type="GO" id="GO:0005886">
    <property type="term" value="C:plasma membrane"/>
    <property type="evidence" value="ECO:0007669"/>
    <property type="project" value="UniProtKB-SubCell"/>
</dbReference>
<keyword evidence="6" id="KW-1278">Translocase</keyword>
<accession>I7IYL9</accession>
<evidence type="ECO:0000256" key="6">
    <source>
        <dbReference type="ARBA" id="ARBA00022967"/>
    </source>
</evidence>
<evidence type="ECO:0000256" key="1">
    <source>
        <dbReference type="ARBA" id="ARBA00004651"/>
    </source>
</evidence>
<feature type="transmembrane region" description="Helical" evidence="12">
    <location>
        <begin position="258"/>
        <end position="284"/>
    </location>
</feature>
<dbReference type="FunFam" id="2.70.150.10:FF:000002">
    <property type="entry name" value="Copper-transporting ATPase 1, putative"/>
    <property type="match status" value="1"/>
</dbReference>
<dbReference type="InterPro" id="IPR027256">
    <property type="entry name" value="P-typ_ATPase_IB"/>
</dbReference>
<feature type="transmembrane region" description="Helical" evidence="12">
    <location>
        <begin position="592"/>
        <end position="611"/>
    </location>
</feature>
<dbReference type="InterPro" id="IPR059000">
    <property type="entry name" value="ATPase_P-type_domA"/>
</dbReference>
<dbReference type="PRINTS" id="PR00119">
    <property type="entry name" value="CATATPASE"/>
</dbReference>
<dbReference type="InterPro" id="IPR051014">
    <property type="entry name" value="Cation_Transport_ATPase_IB"/>
</dbReference>
<reference evidence="14 15" key="1">
    <citation type="submission" date="2012-06" db="EMBL/GenBank/DDBJ databases">
        <title>Draft Genome Sequence of Lactobacillus pasteurii CRBIP 24.76T.</title>
        <authorList>
            <person name="Cousin S."/>
            <person name="Bouchier C."/>
            <person name="Loux V."/>
            <person name="Ma L."/>
            <person name="Creno S."/>
            <person name="Bizet C."/>
            <person name="Clermont D."/>
        </authorList>
    </citation>
    <scope>NUCLEOTIDE SEQUENCE [LARGE SCALE GENOMIC DNA]</scope>
    <source>
        <strain evidence="15">CRBIP 24.76T</strain>
    </source>
</reference>
<protein>
    <recommendedName>
        <fullName evidence="10">Cd(2+)-exporting ATPase</fullName>
        <ecNumber evidence="10">7.2.2.21</ecNumber>
    </recommendedName>
</protein>
<evidence type="ECO:0000256" key="9">
    <source>
        <dbReference type="ARBA" id="ARBA00023136"/>
    </source>
</evidence>
<comment type="caution">
    <text evidence="14">The sequence shown here is derived from an EMBL/GenBank/DDBJ whole genome shotgun (WGS) entry which is preliminary data.</text>
</comment>
<dbReference type="SUPFAM" id="SSF81665">
    <property type="entry name" value="Calcium ATPase, transmembrane domain M"/>
    <property type="match status" value="1"/>
</dbReference>
<dbReference type="SFLD" id="SFLDS00003">
    <property type="entry name" value="Haloacid_Dehalogenase"/>
    <property type="match status" value="1"/>
</dbReference>
<organism evidence="14 15">
    <name type="scientific">Lactobacillus pasteurii DSM 23907 = CRBIP 24.76</name>
    <dbReference type="NCBI Taxonomy" id="1423790"/>
    <lineage>
        <taxon>Bacteria</taxon>
        <taxon>Bacillati</taxon>
        <taxon>Bacillota</taxon>
        <taxon>Bacilli</taxon>
        <taxon>Lactobacillales</taxon>
        <taxon>Lactobacillaceae</taxon>
        <taxon>Lactobacillus</taxon>
    </lineage>
</organism>
<keyword evidence="9 12" id="KW-0472">Membrane</keyword>
<keyword evidence="3" id="KW-0104">Cadmium</keyword>
<evidence type="ECO:0000256" key="10">
    <source>
        <dbReference type="ARBA" id="ARBA00039103"/>
    </source>
</evidence>
<dbReference type="Gene3D" id="3.40.1110.10">
    <property type="entry name" value="Calcium-transporting ATPase, cytoplasmic domain N"/>
    <property type="match status" value="1"/>
</dbReference>
<dbReference type="Gene3D" id="2.70.150.10">
    <property type="entry name" value="Calcium-transporting ATPase, cytoplasmic transduction domain A"/>
    <property type="match status" value="1"/>
</dbReference>